<name>A0AAW5T963_9MYCO</name>
<dbReference type="AlphaFoldDB" id="A0AAW5T963"/>
<reference evidence="3" key="1">
    <citation type="submission" date="2020-07" db="EMBL/GenBank/DDBJ databases">
        <authorList>
            <person name="Pettersson B.M.F."/>
            <person name="Behra P.R.K."/>
            <person name="Ramesh M."/>
            <person name="Das S."/>
            <person name="Dasgupta S."/>
            <person name="Kirsebom L.A."/>
        </authorList>
    </citation>
    <scope>NUCLEOTIDE SEQUENCE</scope>
    <source>
        <strain evidence="3">DSM 44242</strain>
    </source>
</reference>
<gene>
    <name evidence="3" type="ORF">H5P34_24330</name>
</gene>
<protein>
    <recommendedName>
        <fullName evidence="5">DUF4333 domain-containing protein</fullName>
    </recommendedName>
</protein>
<sequence>MSFPPQGPPPYGPPPYGQPPHWPPPQGQPWQGQAGAPPPYGPPVYGPPPYGQPQWSQARPPIRPKRSGLGIAIVAVIAVLGISFVGFMGYMVYKVDAEGQDRTAQSASDFSYVCDNDHITNAAEYGKPYNIAAFFKGLTFMDESWLPVSSDKWSTSDRYSEINVVACLDRKKGSEVKATSCVDDDDGNRTTVDYLSVEYEVTFREAKTGKVIKDGGTVTGTAGSCPMLGSYDKRSRKMYARPDDDAVQAKLDAFAG</sequence>
<comment type="caution">
    <text evidence="3">The sequence shown here is derived from an EMBL/GenBank/DDBJ whole genome shotgun (WGS) entry which is preliminary data.</text>
</comment>
<evidence type="ECO:0000256" key="1">
    <source>
        <dbReference type="SAM" id="MobiDB-lite"/>
    </source>
</evidence>
<feature type="transmembrane region" description="Helical" evidence="2">
    <location>
        <begin position="69"/>
        <end position="93"/>
    </location>
</feature>
<accession>A0AAW5T963</accession>
<evidence type="ECO:0008006" key="5">
    <source>
        <dbReference type="Google" id="ProtNLM"/>
    </source>
</evidence>
<evidence type="ECO:0000256" key="2">
    <source>
        <dbReference type="SAM" id="Phobius"/>
    </source>
</evidence>
<feature type="compositionally biased region" description="Pro residues" evidence="1">
    <location>
        <begin position="1"/>
        <end position="27"/>
    </location>
</feature>
<dbReference type="EMBL" id="JACKVC010000021">
    <property type="protein sequence ID" value="MCV7391193.1"/>
    <property type="molecule type" value="Genomic_DNA"/>
</dbReference>
<keyword evidence="2" id="KW-0812">Transmembrane</keyword>
<feature type="region of interest" description="Disordered" evidence="1">
    <location>
        <begin position="1"/>
        <end position="61"/>
    </location>
</feature>
<organism evidence="3 4">
    <name type="scientific">Mycolicibacterium porcinum</name>
    <dbReference type="NCBI Taxonomy" id="39693"/>
    <lineage>
        <taxon>Bacteria</taxon>
        <taxon>Bacillati</taxon>
        <taxon>Actinomycetota</taxon>
        <taxon>Actinomycetes</taxon>
        <taxon>Mycobacteriales</taxon>
        <taxon>Mycobacteriaceae</taxon>
        <taxon>Mycolicibacterium</taxon>
    </lineage>
</organism>
<dbReference type="RefSeq" id="WP_133058111.1">
    <property type="nucleotide sequence ID" value="NZ_JACKVC010000021.1"/>
</dbReference>
<reference evidence="3" key="2">
    <citation type="journal article" date="2022" name="BMC Genomics">
        <title>Comparative genome analysis of mycobacteria focusing on tRNA and non-coding RNA.</title>
        <authorList>
            <person name="Behra P.R.K."/>
            <person name="Pettersson B.M.F."/>
            <person name="Ramesh M."/>
            <person name="Das S."/>
            <person name="Dasgupta S."/>
            <person name="Kirsebom L.A."/>
        </authorList>
    </citation>
    <scope>NUCLEOTIDE SEQUENCE</scope>
    <source>
        <strain evidence="3">DSM 44242</strain>
    </source>
</reference>
<keyword evidence="2" id="KW-0472">Membrane</keyword>
<keyword evidence="2" id="KW-1133">Transmembrane helix</keyword>
<feature type="compositionally biased region" description="Pro residues" evidence="1">
    <location>
        <begin position="36"/>
        <end position="51"/>
    </location>
</feature>
<proteinExistence type="predicted"/>
<evidence type="ECO:0000313" key="3">
    <source>
        <dbReference type="EMBL" id="MCV7391193.1"/>
    </source>
</evidence>
<dbReference type="Proteomes" id="UP001141659">
    <property type="component" value="Unassembled WGS sequence"/>
</dbReference>
<evidence type="ECO:0000313" key="4">
    <source>
        <dbReference type="Proteomes" id="UP001141659"/>
    </source>
</evidence>